<dbReference type="GO" id="GO:0043190">
    <property type="term" value="C:ATP-binding cassette (ABC) transporter complex"/>
    <property type="evidence" value="ECO:0007669"/>
    <property type="project" value="InterPro"/>
</dbReference>
<organism evidence="13 14">
    <name type="scientific">Thiospirillum jenense</name>
    <dbReference type="NCBI Taxonomy" id="1653858"/>
    <lineage>
        <taxon>Bacteria</taxon>
        <taxon>Pseudomonadati</taxon>
        <taxon>Pseudomonadota</taxon>
        <taxon>Gammaproteobacteria</taxon>
        <taxon>Chromatiales</taxon>
        <taxon>Chromatiaceae</taxon>
        <taxon>Thiospirillum</taxon>
    </lineage>
</organism>
<dbReference type="GO" id="GO:0140359">
    <property type="term" value="F:ABC-type transporter activity"/>
    <property type="evidence" value="ECO:0007669"/>
    <property type="project" value="InterPro"/>
</dbReference>
<feature type="domain" description="ABC transmembrane type-2" evidence="12">
    <location>
        <begin position="23"/>
        <end position="249"/>
    </location>
</feature>
<evidence type="ECO:0000313" key="13">
    <source>
        <dbReference type="EMBL" id="MBB1126623.1"/>
    </source>
</evidence>
<dbReference type="AlphaFoldDB" id="A0A839HCF5"/>
<keyword evidence="10 11" id="KW-0472">Membrane</keyword>
<evidence type="ECO:0000256" key="1">
    <source>
        <dbReference type="ARBA" id="ARBA00004651"/>
    </source>
</evidence>
<feature type="transmembrane region" description="Helical" evidence="11">
    <location>
        <begin position="99"/>
        <end position="128"/>
    </location>
</feature>
<evidence type="ECO:0000256" key="8">
    <source>
        <dbReference type="ARBA" id="ARBA00022989"/>
    </source>
</evidence>
<name>A0A839HCF5_9GAMM</name>
<evidence type="ECO:0000256" key="9">
    <source>
        <dbReference type="ARBA" id="ARBA00023047"/>
    </source>
</evidence>
<dbReference type="GO" id="GO:0015920">
    <property type="term" value="P:lipopolysaccharide transport"/>
    <property type="evidence" value="ECO:0007669"/>
    <property type="project" value="TreeGrafter"/>
</dbReference>
<comment type="subcellular location">
    <subcellularLocation>
        <location evidence="11">Cell inner membrane</location>
        <topology evidence="11">Multi-pass membrane protein</topology>
    </subcellularLocation>
    <subcellularLocation>
        <location evidence="1">Cell membrane</location>
        <topology evidence="1">Multi-pass membrane protein</topology>
    </subcellularLocation>
</comment>
<feature type="transmembrane region" description="Helical" evidence="11">
    <location>
        <begin position="21"/>
        <end position="43"/>
    </location>
</feature>
<evidence type="ECO:0000259" key="12">
    <source>
        <dbReference type="PROSITE" id="PS51012"/>
    </source>
</evidence>
<proteinExistence type="inferred from homology"/>
<feature type="transmembrane region" description="Helical" evidence="11">
    <location>
        <begin position="171"/>
        <end position="192"/>
    </location>
</feature>
<keyword evidence="6 11" id="KW-0812">Transmembrane</keyword>
<dbReference type="InterPro" id="IPR047817">
    <property type="entry name" value="ABC2_TM_bact-type"/>
</dbReference>
<dbReference type="RefSeq" id="WP_182584250.1">
    <property type="nucleotide sequence ID" value="NZ_JABVCQ010000022.1"/>
</dbReference>
<keyword evidence="3 11" id="KW-0813">Transport</keyword>
<dbReference type="InterPro" id="IPR013525">
    <property type="entry name" value="ABC2_TM"/>
</dbReference>
<evidence type="ECO:0000256" key="2">
    <source>
        <dbReference type="ARBA" id="ARBA00007783"/>
    </source>
</evidence>
<dbReference type="PANTHER" id="PTHR30413">
    <property type="entry name" value="INNER MEMBRANE TRANSPORT PERMEASE"/>
    <property type="match status" value="1"/>
</dbReference>
<evidence type="ECO:0000256" key="11">
    <source>
        <dbReference type="RuleBase" id="RU361157"/>
    </source>
</evidence>
<keyword evidence="5" id="KW-0762">Sugar transport</keyword>
<evidence type="ECO:0000256" key="6">
    <source>
        <dbReference type="ARBA" id="ARBA00022692"/>
    </source>
</evidence>
<dbReference type="PANTHER" id="PTHR30413:SF10">
    <property type="entry name" value="CAPSULE POLYSACCHARIDE EXPORT INNER-MEMBRANE PROTEIN CTRC"/>
    <property type="match status" value="1"/>
</dbReference>
<keyword evidence="4 11" id="KW-1003">Cell membrane</keyword>
<accession>A0A839HCF5</accession>
<evidence type="ECO:0000256" key="7">
    <source>
        <dbReference type="ARBA" id="ARBA00022903"/>
    </source>
</evidence>
<evidence type="ECO:0000256" key="10">
    <source>
        <dbReference type="ARBA" id="ARBA00023136"/>
    </source>
</evidence>
<sequence length="257" mass="29400">MNISLLFDFTRQDFVDRYSGSALGALWAFIHPLVMIFIFTVIFANVMSAKLPGGSGGNYDYPIYLVSGLLPWIAFTNTITRCSTVFLEKRHLLNKIRLTLAYLPVYVVISETVTFAIAFTLFLGFLAATNQLPGAWLLFVPLIFILQQIFAFGLGLLFGVLNVFLRDVKELVTIVLTFWFWLTPLVWVPAVAPEWLQQLQDYINPANWFIAAYRDIFVHHHLPDINALSRLVIIAHAVLLGAWFLLKWLEKDIRDFL</sequence>
<feature type="transmembrane region" description="Helical" evidence="11">
    <location>
        <begin position="227"/>
        <end position="246"/>
    </location>
</feature>
<dbReference type="Proteomes" id="UP000548632">
    <property type="component" value="Unassembled WGS sequence"/>
</dbReference>
<evidence type="ECO:0000313" key="14">
    <source>
        <dbReference type="Proteomes" id="UP000548632"/>
    </source>
</evidence>
<comment type="caution">
    <text evidence="13">The sequence shown here is derived from an EMBL/GenBank/DDBJ whole genome shotgun (WGS) entry which is preliminary data.</text>
</comment>
<reference evidence="13 14" key="1">
    <citation type="journal article" date="2020" name="Arch. Microbiol.">
        <title>The genome sequence of the giant phototrophic gammaproteobacterium Thiospirillum jenense gives insight into its physiological properties and phylogenetic relationships.</title>
        <authorList>
            <person name="Imhoff J.F."/>
            <person name="Meyer T.E."/>
            <person name="Kyndt J.A."/>
        </authorList>
    </citation>
    <scope>NUCLEOTIDE SEQUENCE [LARGE SCALE GENOMIC DNA]</scope>
    <source>
        <strain evidence="13 14">DSM 216</strain>
    </source>
</reference>
<keyword evidence="9" id="KW-0625">Polysaccharide transport</keyword>
<evidence type="ECO:0000256" key="4">
    <source>
        <dbReference type="ARBA" id="ARBA00022475"/>
    </source>
</evidence>
<feature type="transmembrane region" description="Helical" evidence="11">
    <location>
        <begin position="134"/>
        <end position="164"/>
    </location>
</feature>
<dbReference type="Pfam" id="PF01061">
    <property type="entry name" value="ABC2_membrane"/>
    <property type="match status" value="1"/>
</dbReference>
<evidence type="ECO:0000256" key="3">
    <source>
        <dbReference type="ARBA" id="ARBA00022448"/>
    </source>
</evidence>
<feature type="transmembrane region" description="Helical" evidence="11">
    <location>
        <begin position="63"/>
        <end position="87"/>
    </location>
</feature>
<dbReference type="GO" id="GO:0015774">
    <property type="term" value="P:polysaccharide transport"/>
    <property type="evidence" value="ECO:0007669"/>
    <property type="project" value="UniProtKB-KW"/>
</dbReference>
<keyword evidence="8 11" id="KW-1133">Transmembrane helix</keyword>
<evidence type="ECO:0000256" key="5">
    <source>
        <dbReference type="ARBA" id="ARBA00022597"/>
    </source>
</evidence>
<keyword evidence="14" id="KW-1185">Reference proteome</keyword>
<dbReference type="EMBL" id="JABVCQ010000022">
    <property type="protein sequence ID" value="MBB1126623.1"/>
    <property type="molecule type" value="Genomic_DNA"/>
</dbReference>
<dbReference type="PROSITE" id="PS51012">
    <property type="entry name" value="ABC_TM2"/>
    <property type="match status" value="1"/>
</dbReference>
<dbReference type="PRINTS" id="PR00164">
    <property type="entry name" value="ABC2TRNSPORT"/>
</dbReference>
<comment type="similarity">
    <text evidence="2 11">Belongs to the ABC-2 integral membrane protein family.</text>
</comment>
<gene>
    <name evidence="13" type="ORF">HUK38_10335</name>
</gene>
<protein>
    <recommendedName>
        <fullName evidence="11">Transport permease protein</fullName>
    </recommendedName>
</protein>
<dbReference type="InterPro" id="IPR000412">
    <property type="entry name" value="ABC_2_transport"/>
</dbReference>
<keyword evidence="7" id="KW-0972">Capsule biogenesis/degradation</keyword>